<accession>A0A8H6W5W8</accession>
<proteinExistence type="predicted"/>
<sequence length="674" mass="70228">MGIEPVVRIGHAGAPFRHAPKHTKRSSNSTADPSCATGAFYQAPSLGSTVESTTPLNVVWQPSLDCLQPVPTYVDIYLDNPGASSPRLHMWQAVPYAKGNYTINMQPGWWNSSSSATLQIMIVSTGTQPFLSTLPAGPVFTATTSSNGTATSGALSNQATTVVTTTTLAGVSSHKLTGGQKAAAVLLPLLFVILLALAYVKISRARGAAKRTEWSEKLDKRMSTISTDWKSITAAGASEAVRQSIARNSTAFSFGFGAIRTGNVEGDPVVMGEKPLPIPRSSLDVSEKDQPRTSLGTGVGVRRPRPSNASAPPDRASRAVSFADAAHPRPSMSSAYSRSSRAFHVGSTYGDLEAEEAPPVPALPSPSRISAYGEATPRKSTGSSNNNGNRVASIYTHHNGSAWSSGERVIGVDGGYGARSVSPTGRVHTINYPSAASMGASGDNNGFAYGESTGEGSYFSPVTPTVNAFNTVYAEDPSADSAYGATTFDAPPEMTSPRQTAGPLTLTPEDIRRRMTATHGANGEGAWRQSVDEVFGALSMMRTGGSPEAEEDNAGDYLFAPMPETVFAYPGTPAASSFNSTAPIATTPTSPFAMPMSTEPMASSPDAMLRSYAAKHASAAGAPSPLSHSTGGAEVVSSLHNTGMRVLYDGAPSQPAPLRKTTLIRAGKGARVSK</sequence>
<reference evidence="2" key="1">
    <citation type="submission" date="2020-05" db="EMBL/GenBank/DDBJ databases">
        <title>Mycena genomes resolve the evolution of fungal bioluminescence.</title>
        <authorList>
            <person name="Tsai I.J."/>
        </authorList>
    </citation>
    <scope>NUCLEOTIDE SEQUENCE</scope>
    <source>
        <strain evidence="2">110903Hualien_Pintung</strain>
    </source>
</reference>
<comment type="caution">
    <text evidence="2">The sequence shown here is derived from an EMBL/GenBank/DDBJ whole genome shotgun (WGS) entry which is preliminary data.</text>
</comment>
<evidence type="ECO:0000313" key="2">
    <source>
        <dbReference type="EMBL" id="KAF7306062.1"/>
    </source>
</evidence>
<dbReference type="EMBL" id="JACAZE010000009">
    <property type="protein sequence ID" value="KAF7306062.1"/>
    <property type="molecule type" value="Genomic_DNA"/>
</dbReference>
<feature type="compositionally biased region" description="Polar residues" evidence="1">
    <location>
        <begin position="378"/>
        <end position="388"/>
    </location>
</feature>
<evidence type="ECO:0000313" key="3">
    <source>
        <dbReference type="Proteomes" id="UP000613580"/>
    </source>
</evidence>
<gene>
    <name evidence="2" type="ORF">HMN09_00761100</name>
</gene>
<evidence type="ECO:0000256" key="1">
    <source>
        <dbReference type="SAM" id="MobiDB-lite"/>
    </source>
</evidence>
<dbReference type="AlphaFoldDB" id="A0A8H6W5W8"/>
<dbReference type="OrthoDB" id="3363836at2759"/>
<organism evidence="2 3">
    <name type="scientific">Mycena chlorophos</name>
    <name type="common">Agaric fungus</name>
    <name type="synonym">Agaricus chlorophos</name>
    <dbReference type="NCBI Taxonomy" id="658473"/>
    <lineage>
        <taxon>Eukaryota</taxon>
        <taxon>Fungi</taxon>
        <taxon>Dikarya</taxon>
        <taxon>Basidiomycota</taxon>
        <taxon>Agaricomycotina</taxon>
        <taxon>Agaricomycetes</taxon>
        <taxon>Agaricomycetidae</taxon>
        <taxon>Agaricales</taxon>
        <taxon>Marasmiineae</taxon>
        <taxon>Mycenaceae</taxon>
        <taxon>Mycena</taxon>
    </lineage>
</organism>
<name>A0A8H6W5W8_MYCCL</name>
<feature type="compositionally biased region" description="Low complexity" evidence="1">
    <location>
        <begin position="306"/>
        <end position="321"/>
    </location>
</feature>
<feature type="region of interest" description="Disordered" evidence="1">
    <location>
        <begin position="353"/>
        <end position="388"/>
    </location>
</feature>
<protein>
    <submittedName>
        <fullName evidence="2">Uncharacterized protein</fullName>
    </submittedName>
</protein>
<feature type="compositionally biased region" description="Low complexity" evidence="1">
    <location>
        <begin position="328"/>
        <end position="338"/>
    </location>
</feature>
<feature type="region of interest" description="Disordered" evidence="1">
    <location>
        <begin position="266"/>
        <end position="338"/>
    </location>
</feature>
<dbReference type="Proteomes" id="UP000613580">
    <property type="component" value="Unassembled WGS sequence"/>
</dbReference>
<feature type="region of interest" description="Disordered" evidence="1">
    <location>
        <begin position="14"/>
        <end position="33"/>
    </location>
</feature>
<keyword evidence="3" id="KW-1185">Reference proteome</keyword>